<name>A0ABR8YT68_9CLOT</name>
<comment type="caution">
    <text evidence="2">The sequence shown here is derived from an EMBL/GenBank/DDBJ whole genome shotgun (WGS) entry which is preliminary data.</text>
</comment>
<organism evidence="2 3">
    <name type="scientific">Clostridium faecium</name>
    <dbReference type="NCBI Taxonomy" id="2762223"/>
    <lineage>
        <taxon>Bacteria</taxon>
        <taxon>Bacillati</taxon>
        <taxon>Bacillota</taxon>
        <taxon>Clostridia</taxon>
        <taxon>Eubacteriales</taxon>
        <taxon>Clostridiaceae</taxon>
        <taxon>Clostridium</taxon>
    </lineage>
</organism>
<evidence type="ECO:0000256" key="1">
    <source>
        <dbReference type="SAM" id="Phobius"/>
    </source>
</evidence>
<dbReference type="RefSeq" id="WP_191740426.1">
    <property type="nucleotide sequence ID" value="NZ_JACSQB010000078.1"/>
</dbReference>
<sequence>MDKVLNFDTIIIFLGIISLILVNMFSIHFLTKRCKMDRNKNILVTLNTISLVISLFILVGLVILVIISNYCIGP</sequence>
<dbReference type="Proteomes" id="UP000627166">
    <property type="component" value="Unassembled WGS sequence"/>
</dbReference>
<gene>
    <name evidence="2" type="ORF">H9637_10480</name>
</gene>
<protein>
    <submittedName>
        <fullName evidence="2">Uncharacterized protein</fullName>
    </submittedName>
</protein>
<keyword evidence="3" id="KW-1185">Reference proteome</keyword>
<reference evidence="2 3" key="1">
    <citation type="submission" date="2020-08" db="EMBL/GenBank/DDBJ databases">
        <title>A Genomic Blueprint of the Chicken Gut Microbiome.</title>
        <authorList>
            <person name="Gilroy R."/>
            <person name="Ravi A."/>
            <person name="Getino M."/>
            <person name="Pursley I."/>
            <person name="Horton D.L."/>
            <person name="Alikhan N.-F."/>
            <person name="Baker D."/>
            <person name="Gharbi K."/>
            <person name="Hall N."/>
            <person name="Watson M."/>
            <person name="Adriaenssens E.M."/>
            <person name="Foster-Nyarko E."/>
            <person name="Jarju S."/>
            <person name="Secka A."/>
            <person name="Antonio M."/>
            <person name="Oren A."/>
            <person name="Chaudhuri R."/>
            <person name="La Ragione R.M."/>
            <person name="Hildebrand F."/>
            <person name="Pallen M.J."/>
        </authorList>
    </citation>
    <scope>NUCLEOTIDE SEQUENCE [LARGE SCALE GENOMIC DNA]</scope>
    <source>
        <strain evidence="2 3">N37</strain>
    </source>
</reference>
<proteinExistence type="predicted"/>
<dbReference type="EMBL" id="JACSQB010000078">
    <property type="protein sequence ID" value="MBD8047458.1"/>
    <property type="molecule type" value="Genomic_DNA"/>
</dbReference>
<accession>A0ABR8YT68</accession>
<feature type="transmembrane region" description="Helical" evidence="1">
    <location>
        <begin position="12"/>
        <end position="30"/>
    </location>
</feature>
<keyword evidence="1" id="KW-1133">Transmembrane helix</keyword>
<keyword evidence="1" id="KW-0812">Transmembrane</keyword>
<keyword evidence="1" id="KW-0472">Membrane</keyword>
<evidence type="ECO:0000313" key="3">
    <source>
        <dbReference type="Proteomes" id="UP000627166"/>
    </source>
</evidence>
<evidence type="ECO:0000313" key="2">
    <source>
        <dbReference type="EMBL" id="MBD8047458.1"/>
    </source>
</evidence>
<feature type="transmembrane region" description="Helical" evidence="1">
    <location>
        <begin position="42"/>
        <end position="67"/>
    </location>
</feature>